<dbReference type="EMBL" id="CP046904">
    <property type="protein sequence ID" value="QGZ37816.1"/>
    <property type="molecule type" value="Genomic_DNA"/>
</dbReference>
<reference evidence="5 6" key="1">
    <citation type="journal article" date="2015" name="Stand. Genomic Sci.">
        <title>Genomic Encyclopedia of Bacterial and Archaeal Type Strains, Phase III: the genomes of soil and plant-associated and newly described type strains.</title>
        <authorList>
            <person name="Whitman W.B."/>
            <person name="Woyke T."/>
            <person name="Klenk H.P."/>
            <person name="Zhou Y."/>
            <person name="Lilburn T.G."/>
            <person name="Beck B.J."/>
            <person name="De Vos P."/>
            <person name="Vandamme P."/>
            <person name="Eisen J.A."/>
            <person name="Garrity G."/>
            <person name="Hugenholtz P."/>
            <person name="Kyrpides N.C."/>
        </authorList>
    </citation>
    <scope>NUCLEOTIDE SEQUENCE [LARGE SCALE GENOMIC DNA]</scope>
    <source>
        <strain evidence="5 6">CGMCC 1.10685</strain>
    </source>
</reference>
<dbReference type="PANTHER" id="PTHR43877">
    <property type="entry name" value="AMINOALKYLPHOSPHONATE N-ACETYLTRANSFERASE-RELATED-RELATED"/>
    <property type="match status" value="1"/>
</dbReference>
<evidence type="ECO:0000313" key="5">
    <source>
        <dbReference type="EMBL" id="TWI46638.1"/>
    </source>
</evidence>
<dbReference type="AlphaFoldDB" id="A0A562PQH7"/>
<dbReference type="OrthoDB" id="9799296at2"/>
<dbReference type="InterPro" id="IPR000182">
    <property type="entry name" value="GNAT_dom"/>
</dbReference>
<dbReference type="SUPFAM" id="SSF55729">
    <property type="entry name" value="Acyl-CoA N-acyltransferases (Nat)"/>
    <property type="match status" value="1"/>
</dbReference>
<name>A0A562PQH7_9BURK</name>
<dbReference type="PANTHER" id="PTHR43877:SF1">
    <property type="entry name" value="ACETYLTRANSFERASE"/>
    <property type="match status" value="1"/>
</dbReference>
<dbReference type="Gene3D" id="3.40.630.30">
    <property type="match status" value="1"/>
</dbReference>
<dbReference type="Pfam" id="PF00583">
    <property type="entry name" value="Acetyltransf_1"/>
    <property type="match status" value="1"/>
</dbReference>
<dbReference type="GO" id="GO:0016747">
    <property type="term" value="F:acyltransferase activity, transferring groups other than amino-acyl groups"/>
    <property type="evidence" value="ECO:0007669"/>
    <property type="project" value="InterPro"/>
</dbReference>
<dbReference type="InterPro" id="IPR050832">
    <property type="entry name" value="Bact_Acetyltransf"/>
</dbReference>
<dbReference type="SUPFAM" id="SSF54427">
    <property type="entry name" value="NTF2-like"/>
    <property type="match status" value="1"/>
</dbReference>
<dbReference type="CDD" id="cd04301">
    <property type="entry name" value="NAT_SF"/>
    <property type="match status" value="1"/>
</dbReference>
<dbReference type="PROSITE" id="PS51186">
    <property type="entry name" value="GNAT"/>
    <property type="match status" value="1"/>
</dbReference>
<evidence type="ECO:0000259" key="3">
    <source>
        <dbReference type="PROSITE" id="PS51186"/>
    </source>
</evidence>
<protein>
    <submittedName>
        <fullName evidence="4">GNAT family N-acetyltransferase</fullName>
    </submittedName>
</protein>
<evidence type="ECO:0000313" key="4">
    <source>
        <dbReference type="EMBL" id="QGZ37816.1"/>
    </source>
</evidence>
<dbReference type="RefSeq" id="WP_145876247.1">
    <property type="nucleotide sequence ID" value="NZ_CP046904.1"/>
</dbReference>
<keyword evidence="7" id="KW-1185">Reference proteome</keyword>
<evidence type="ECO:0000256" key="2">
    <source>
        <dbReference type="ARBA" id="ARBA00023315"/>
    </source>
</evidence>
<sequence length="288" mass="31434">MNQSPEQVVQAQLDAFNAHDVDALCRIYADDACQYQHPATLLARGTAAIRERFANRFAQSQPRARLLRRTVLGDTVIDHEYVFSGTTRVELMGLYEVKDGRIANASFVFGPTVQVRTATFDDLPAMEALIARSGIALSKGFYTDEQAAAVTRHVFGVDTQLLKDGTYFVIERDGTLLACGGWSKRATLFGADRMKADADPLLDPATQPGRIRAFFVDPSVPRQGLGTMLIGHCEAEAAQAGFTALEMAATMPGVPLYRSVGYQSVEEFEIDLPGSVKVPLARMRKAIA</sequence>
<keyword evidence="1" id="KW-0808">Transferase</keyword>
<keyword evidence="2" id="KW-0012">Acyltransferase</keyword>
<evidence type="ECO:0000256" key="1">
    <source>
        <dbReference type="ARBA" id="ARBA00022679"/>
    </source>
</evidence>
<dbReference type="InterPro" id="IPR016181">
    <property type="entry name" value="Acyl_CoA_acyltransferase"/>
</dbReference>
<dbReference type="Gene3D" id="3.10.450.50">
    <property type="match status" value="1"/>
</dbReference>
<feature type="domain" description="N-acetyltransferase" evidence="3">
    <location>
        <begin position="113"/>
        <end position="285"/>
    </location>
</feature>
<proteinExistence type="predicted"/>
<evidence type="ECO:0000313" key="6">
    <source>
        <dbReference type="Proteomes" id="UP000315112"/>
    </source>
</evidence>
<accession>A0A562PQH7</accession>
<reference evidence="4 7" key="3">
    <citation type="submission" date="2019-12" db="EMBL/GenBank/DDBJ databases">
        <title>Draft Genome Sequences of Six Type Strains of the Genus Massilia.</title>
        <authorList>
            <person name="Miess H."/>
            <person name="Frediansyah A."/>
            <person name="Goeker M."/>
            <person name="Gross H."/>
        </authorList>
    </citation>
    <scope>NUCLEOTIDE SEQUENCE [LARGE SCALE GENOMIC DNA]</scope>
    <source>
        <strain evidence="4 7">DSM 26639</strain>
    </source>
</reference>
<gene>
    <name evidence="4" type="ORF">GO485_01280</name>
    <name evidence="5" type="ORF">IP92_02997</name>
</gene>
<organism evidence="5 6">
    <name type="scientific">Pseudoduganella flava</name>
    <dbReference type="NCBI Taxonomy" id="871742"/>
    <lineage>
        <taxon>Bacteria</taxon>
        <taxon>Pseudomonadati</taxon>
        <taxon>Pseudomonadota</taxon>
        <taxon>Betaproteobacteria</taxon>
        <taxon>Burkholderiales</taxon>
        <taxon>Oxalobacteraceae</taxon>
        <taxon>Telluria group</taxon>
        <taxon>Pseudoduganella</taxon>
    </lineage>
</organism>
<dbReference type="InterPro" id="IPR037401">
    <property type="entry name" value="SnoaL-like"/>
</dbReference>
<dbReference type="Proteomes" id="UP000315112">
    <property type="component" value="Unassembled WGS sequence"/>
</dbReference>
<dbReference type="InterPro" id="IPR032710">
    <property type="entry name" value="NTF2-like_dom_sf"/>
</dbReference>
<dbReference type="Pfam" id="PF12680">
    <property type="entry name" value="SnoaL_2"/>
    <property type="match status" value="1"/>
</dbReference>
<evidence type="ECO:0000313" key="7">
    <source>
        <dbReference type="Proteomes" id="UP000437862"/>
    </source>
</evidence>
<dbReference type="Proteomes" id="UP000437862">
    <property type="component" value="Chromosome"/>
</dbReference>
<dbReference type="EMBL" id="VLKW01000005">
    <property type="protein sequence ID" value="TWI46638.1"/>
    <property type="molecule type" value="Genomic_DNA"/>
</dbReference>
<reference evidence="5" key="2">
    <citation type="submission" date="2019-07" db="EMBL/GenBank/DDBJ databases">
        <authorList>
            <person name="Whitman W."/>
            <person name="Huntemann M."/>
            <person name="Clum A."/>
            <person name="Pillay M."/>
            <person name="Palaniappan K."/>
            <person name="Varghese N."/>
            <person name="Mikhailova N."/>
            <person name="Stamatis D."/>
            <person name="Reddy T."/>
            <person name="Daum C."/>
            <person name="Shapiro N."/>
            <person name="Ivanova N."/>
            <person name="Kyrpides N."/>
            <person name="Woyke T."/>
        </authorList>
    </citation>
    <scope>NUCLEOTIDE SEQUENCE</scope>
    <source>
        <strain evidence="5">CGMCC 1.10685</strain>
    </source>
</reference>